<evidence type="ECO:0000256" key="2">
    <source>
        <dbReference type="SAM" id="SignalP"/>
    </source>
</evidence>
<dbReference type="PANTHER" id="PTHR21879">
    <property type="entry name" value="FI03362P-RELATED-RELATED"/>
    <property type="match status" value="1"/>
</dbReference>
<keyword evidence="4" id="KW-1185">Reference proteome</keyword>
<dbReference type="GO" id="GO:0016020">
    <property type="term" value="C:membrane"/>
    <property type="evidence" value="ECO:0007669"/>
    <property type="project" value="TreeGrafter"/>
</dbReference>
<dbReference type="InterPro" id="IPR012464">
    <property type="entry name" value="DUF1676"/>
</dbReference>
<keyword evidence="1" id="KW-1133">Transmembrane helix</keyword>
<dbReference type="AlphaFoldDB" id="A0A9P0D2V4"/>
<dbReference type="OrthoDB" id="8119930at2759"/>
<feature type="transmembrane region" description="Helical" evidence="1">
    <location>
        <begin position="175"/>
        <end position="196"/>
    </location>
</feature>
<evidence type="ECO:0000313" key="4">
    <source>
        <dbReference type="Proteomes" id="UP001153636"/>
    </source>
</evidence>
<proteinExistence type="predicted"/>
<name>A0A9P0D2V4_9CUCU</name>
<keyword evidence="1" id="KW-0472">Membrane</keyword>
<protein>
    <recommendedName>
        <fullName evidence="5">Osiris 18</fullName>
    </recommendedName>
</protein>
<gene>
    <name evidence="3" type="ORF">PSYICH_LOCUS11384</name>
</gene>
<evidence type="ECO:0000313" key="3">
    <source>
        <dbReference type="EMBL" id="CAH1111165.1"/>
    </source>
</evidence>
<sequence length="249" mass="27838">MNRIGTVSVLILFALTVSIKCEQSVVDVAQDIYRTCLQEFSFSCVKPKANRWVDEISRKRFIKITEDLGLRRKIDSENEVERGHQKDIIDRFEDFLQSHEIVAKLPAILRPNGPLGQYIPRNFEAKDIAVPLAATGRSSKLIKRVIFPFLLGLKFKTAIIVPLALALIALKTWKALTLGLLSLVLTGAIAIFSKLMGPKAPAYEVLHYQPHVQYPHLDVLPAPLAPVAHPVYLGRSLDGQELAYGSYLK</sequence>
<evidence type="ECO:0008006" key="5">
    <source>
        <dbReference type="Google" id="ProtNLM"/>
    </source>
</evidence>
<dbReference type="Proteomes" id="UP001153636">
    <property type="component" value="Chromosome 5"/>
</dbReference>
<dbReference type="PANTHER" id="PTHR21879:SF13">
    <property type="entry name" value="OSIRIS 18"/>
    <property type="match status" value="1"/>
</dbReference>
<organism evidence="3 4">
    <name type="scientific">Psylliodes chrysocephalus</name>
    <dbReference type="NCBI Taxonomy" id="3402493"/>
    <lineage>
        <taxon>Eukaryota</taxon>
        <taxon>Metazoa</taxon>
        <taxon>Ecdysozoa</taxon>
        <taxon>Arthropoda</taxon>
        <taxon>Hexapoda</taxon>
        <taxon>Insecta</taxon>
        <taxon>Pterygota</taxon>
        <taxon>Neoptera</taxon>
        <taxon>Endopterygota</taxon>
        <taxon>Coleoptera</taxon>
        <taxon>Polyphaga</taxon>
        <taxon>Cucujiformia</taxon>
        <taxon>Chrysomeloidea</taxon>
        <taxon>Chrysomelidae</taxon>
        <taxon>Galerucinae</taxon>
        <taxon>Alticini</taxon>
        <taxon>Psylliodes</taxon>
    </lineage>
</organism>
<dbReference type="Pfam" id="PF07898">
    <property type="entry name" value="DUF1676"/>
    <property type="match status" value="1"/>
</dbReference>
<feature type="chain" id="PRO_5040362059" description="Osiris 18" evidence="2">
    <location>
        <begin position="22"/>
        <end position="249"/>
    </location>
</feature>
<evidence type="ECO:0000256" key="1">
    <source>
        <dbReference type="SAM" id="Phobius"/>
    </source>
</evidence>
<reference evidence="3" key="1">
    <citation type="submission" date="2022-01" db="EMBL/GenBank/DDBJ databases">
        <authorList>
            <person name="King R."/>
        </authorList>
    </citation>
    <scope>NUCLEOTIDE SEQUENCE</scope>
</reference>
<keyword evidence="1" id="KW-0812">Transmembrane</keyword>
<feature type="signal peptide" evidence="2">
    <location>
        <begin position="1"/>
        <end position="21"/>
    </location>
</feature>
<accession>A0A9P0D2V4</accession>
<feature type="transmembrane region" description="Helical" evidence="1">
    <location>
        <begin position="145"/>
        <end position="168"/>
    </location>
</feature>
<dbReference type="EMBL" id="OV651817">
    <property type="protein sequence ID" value="CAH1111165.1"/>
    <property type="molecule type" value="Genomic_DNA"/>
</dbReference>
<keyword evidence="2" id="KW-0732">Signal</keyword>